<dbReference type="STRING" id="313595.P700755_000511"/>
<gene>
    <name evidence="3" type="ordered locus">P700755_000511</name>
</gene>
<keyword evidence="1" id="KW-0175">Coiled coil</keyword>
<reference evidence="3" key="1">
    <citation type="submission" date="2006-03" db="EMBL/GenBank/DDBJ databases">
        <authorList>
            <person name="Bowman J."/>
            <person name="Ferriera S."/>
            <person name="Johnson J."/>
            <person name="Kravitz S."/>
            <person name="Halpern A."/>
            <person name="Remington K."/>
            <person name="Beeson K."/>
            <person name="Tran B."/>
            <person name="Rogers Y.-H."/>
            <person name="Friedman R."/>
            <person name="Venter J.C."/>
        </authorList>
    </citation>
    <scope>NUCLEOTIDE SEQUENCE [LARGE SCALE GENOMIC DNA]</scope>
    <source>
        <strain evidence="3">ATCC 700755</strain>
    </source>
</reference>
<keyword evidence="4" id="KW-1185">Reference proteome</keyword>
<organism evidence="3 4">
    <name type="scientific">Psychroflexus torquis (strain ATCC 700755 / CIP 106069 / ACAM 623)</name>
    <dbReference type="NCBI Taxonomy" id="313595"/>
    <lineage>
        <taxon>Bacteria</taxon>
        <taxon>Pseudomonadati</taxon>
        <taxon>Bacteroidota</taxon>
        <taxon>Flavobacteriia</taxon>
        <taxon>Flavobacteriales</taxon>
        <taxon>Flavobacteriaceae</taxon>
        <taxon>Psychroflexus</taxon>
    </lineage>
</organism>
<evidence type="ECO:0000256" key="2">
    <source>
        <dbReference type="SAM" id="MobiDB-lite"/>
    </source>
</evidence>
<feature type="compositionally biased region" description="Acidic residues" evidence="2">
    <location>
        <begin position="117"/>
        <end position="130"/>
    </location>
</feature>
<reference evidence="3" key="2">
    <citation type="submission" date="2012-09" db="EMBL/GenBank/DDBJ databases">
        <title>The complete sequence of Psychroflexus torquis an extreme psychrophile from sea-ice that is stimulated by light.</title>
        <authorList>
            <person name="Feng S."/>
            <person name="Powell S.M."/>
            <person name="Bowman J.P."/>
        </authorList>
    </citation>
    <scope>NUCLEOTIDE SEQUENCE [LARGE SCALE GENOMIC DNA]</scope>
    <source>
        <strain evidence="3">ATCC 700755</strain>
    </source>
</reference>
<feature type="compositionally biased region" description="Basic and acidic residues" evidence="2">
    <location>
        <begin position="93"/>
        <end position="116"/>
    </location>
</feature>
<feature type="compositionally biased region" description="Basic and acidic residues" evidence="2">
    <location>
        <begin position="1"/>
        <end position="84"/>
    </location>
</feature>
<dbReference type="eggNOG" id="COG0495">
    <property type="taxonomic scope" value="Bacteria"/>
</dbReference>
<dbReference type="InterPro" id="IPR007139">
    <property type="entry name" value="DUF349"/>
</dbReference>
<feature type="region of interest" description="Disordered" evidence="2">
    <location>
        <begin position="1"/>
        <end position="133"/>
    </location>
</feature>
<accession>K4IAU0</accession>
<dbReference type="OrthoDB" id="5422202at2"/>
<evidence type="ECO:0000256" key="1">
    <source>
        <dbReference type="SAM" id="Coils"/>
    </source>
</evidence>
<dbReference type="Proteomes" id="UP000008514">
    <property type="component" value="Chromosome"/>
</dbReference>
<name>K4IAU0_PSYTT</name>
<dbReference type="KEGG" id="ptq:P700755_000511"/>
<sequence length="708" mass="84561">MSEQEDPKNQNEENQGESKELSSEDAHVFLDKEEKSTPKEKETSEKESKVEEQDIEDANAKDSKEEKSTPKGKETLEKESKVEVQDIEDADVSLDKEEKSTPKEEETLEKESKVEEQDIEDANAEDSEDADISRRHDIEMKDYHAMSLDELVLEIENLVKKEKVQSIKDHVSNIKIEFDKKFNEVIEEKKEEFLAEGGNIIDFHYSSPVKKNFNTIYFDYREKRDHYYSQLKKNLNTNLKTRLGIIEELKSMIGSGESMTSSFKQFKELQERWKNAGSVPRNDYNTVWNNYHHHIERFYDFLHLDREFRDMDFKYNLDQKLKIINRAEELSQEEDVNRSFRELQLLHKMWKEELGPVAREYRDEIWDKFSEATKLIHEKRQTHFEELDQKREEHLLVKKEIIQQIEKLTEKEIIQHKNAQDRIKNVGQLRDLFFKAGSVPKSKQDETWDAFRKVTREFNKKKNDFYKDLKKDQYDNLEKKKKLIEIAENHKNSEDFKVTTPLMKKIQNDWKDIGHVPRKDSDKIWKQFKAACNDYFDKFHTHKNDENNGEIQAFNEKRDLITKLKDEVLSDDDEVNIKLVKSYISKWNDIGMVPNQKRYVENKFNRALDQIFKKIDVSKTDAELMKYQNKLQNLENTDDSNSIYKEQTFLRKKIDETKSELQQLENNLQFFSNADRENPLVKDVYNTMDKLKEDLEMWKTKLQKIKAL</sequence>
<dbReference type="EMBL" id="CP003879">
    <property type="protein sequence ID" value="AFU67534.1"/>
    <property type="molecule type" value="Genomic_DNA"/>
</dbReference>
<dbReference type="RefSeq" id="WP_015023152.1">
    <property type="nucleotide sequence ID" value="NC_018721.1"/>
</dbReference>
<protein>
    <submittedName>
        <fullName evidence="3">Chromosome segregation protein, putative</fullName>
    </submittedName>
</protein>
<evidence type="ECO:0000313" key="3">
    <source>
        <dbReference type="EMBL" id="AFU67534.1"/>
    </source>
</evidence>
<proteinExistence type="predicted"/>
<feature type="coiled-coil region" evidence="1">
    <location>
        <begin position="617"/>
        <end position="708"/>
    </location>
</feature>
<dbReference type="AlphaFoldDB" id="K4IAU0"/>
<dbReference type="HOGENOM" id="CLU_019817_0_0_10"/>
<evidence type="ECO:0000313" key="4">
    <source>
        <dbReference type="Proteomes" id="UP000008514"/>
    </source>
</evidence>
<dbReference type="Pfam" id="PF03993">
    <property type="entry name" value="DUF349"/>
    <property type="match status" value="5"/>
</dbReference>